<keyword evidence="3" id="KW-0274">FAD</keyword>
<dbReference type="PANTHER" id="PTHR47356">
    <property type="entry name" value="FAD-DEPENDENT MONOOXYGENASE ASQG-RELATED"/>
    <property type="match status" value="1"/>
</dbReference>
<evidence type="ECO:0000313" key="8">
    <source>
        <dbReference type="Proteomes" id="UP000676310"/>
    </source>
</evidence>
<dbReference type="InterPro" id="IPR036188">
    <property type="entry name" value="FAD/NAD-bd_sf"/>
</dbReference>
<accession>A0A8J2N8L9</accession>
<evidence type="ECO:0000259" key="6">
    <source>
        <dbReference type="Pfam" id="PF01494"/>
    </source>
</evidence>
<organism evidence="7 8">
    <name type="scientific">Alternaria atra</name>
    <dbReference type="NCBI Taxonomy" id="119953"/>
    <lineage>
        <taxon>Eukaryota</taxon>
        <taxon>Fungi</taxon>
        <taxon>Dikarya</taxon>
        <taxon>Ascomycota</taxon>
        <taxon>Pezizomycotina</taxon>
        <taxon>Dothideomycetes</taxon>
        <taxon>Pleosporomycetidae</taxon>
        <taxon>Pleosporales</taxon>
        <taxon>Pleosporineae</taxon>
        <taxon>Pleosporaceae</taxon>
        <taxon>Alternaria</taxon>
        <taxon>Alternaria sect. Ulocladioides</taxon>
    </lineage>
</organism>
<protein>
    <recommendedName>
        <fullName evidence="6">FAD-binding domain-containing protein</fullName>
    </recommendedName>
</protein>
<feature type="domain" description="FAD-binding" evidence="6">
    <location>
        <begin position="13"/>
        <end position="346"/>
    </location>
</feature>
<dbReference type="Gene3D" id="3.50.50.60">
    <property type="entry name" value="FAD/NAD(P)-binding domain"/>
    <property type="match status" value="1"/>
</dbReference>
<sequence length="471" mass="52965">MAQTDSATSKPFRVIIIGAGIVGLSLSHALQLANIDHVVLEKHDKIVSVRGAALIIWPTVARIFDQYGILDKITKTITPVGQEYIRWPDGSLSWHDPTLQYMSNLFQVPSILFDRQALVSHLYEGLPNKSYIHTSRRFERIEHTETGVRVHLADDSVEEGDMVIGADGVHSLVRQLMWDYASKFEPGSIPEKDKEVMRFSEFRGFFGVSTQTDSFGLGPAETHVILGHDNTKLLFTQQGKAYWGITFKDEAHLPEKRAKATEADIEAVAKRFADYPMTDKIKIGDLWKTNTRHGLLTVEEGILGKWHAGRIVLVGDSAHKMTADLGMGANMGIESAVYLCNILHREFGSNSTRHIAIPELANLFAEYQAGRHERASKFVEMSGQVTRMNSYQSYFDRFFVGYVVPYIMPLQRKAFAKSLAMGPKVEYAPTRTINEGAEGWKLGQKKDRNKVWPSYVIVSVTLAASFMYFRS</sequence>
<comment type="caution">
    <text evidence="7">The sequence shown here is derived from an EMBL/GenBank/DDBJ whole genome shotgun (WGS) entry which is preliminary data.</text>
</comment>
<feature type="transmembrane region" description="Helical" evidence="5">
    <location>
        <begin position="451"/>
        <end position="469"/>
    </location>
</feature>
<dbReference type="EMBL" id="CAJRGZ010000023">
    <property type="protein sequence ID" value="CAG5178924.1"/>
    <property type="molecule type" value="Genomic_DNA"/>
</dbReference>
<dbReference type="SUPFAM" id="SSF51905">
    <property type="entry name" value="FAD/NAD(P)-binding domain"/>
    <property type="match status" value="1"/>
</dbReference>
<dbReference type="Proteomes" id="UP000676310">
    <property type="component" value="Unassembled WGS sequence"/>
</dbReference>
<dbReference type="InterPro" id="IPR002938">
    <property type="entry name" value="FAD-bd"/>
</dbReference>
<name>A0A8J2N8L9_9PLEO</name>
<keyword evidence="5" id="KW-0812">Transmembrane</keyword>
<dbReference type="OrthoDB" id="2431938at2759"/>
<dbReference type="PANTHER" id="PTHR47356:SF2">
    <property type="entry name" value="FAD-BINDING DOMAIN-CONTAINING PROTEIN-RELATED"/>
    <property type="match status" value="1"/>
</dbReference>
<evidence type="ECO:0000256" key="1">
    <source>
        <dbReference type="ARBA" id="ARBA00007992"/>
    </source>
</evidence>
<dbReference type="AlphaFoldDB" id="A0A8J2N8L9"/>
<reference evidence="7" key="1">
    <citation type="submission" date="2021-05" db="EMBL/GenBank/DDBJ databases">
        <authorList>
            <person name="Stam R."/>
        </authorList>
    </citation>
    <scope>NUCLEOTIDE SEQUENCE</scope>
    <source>
        <strain evidence="7">CS162</strain>
    </source>
</reference>
<gene>
    <name evidence="7" type="ORF">ALTATR162_LOCUS8944</name>
</gene>
<evidence type="ECO:0000313" key="7">
    <source>
        <dbReference type="EMBL" id="CAG5178924.1"/>
    </source>
</evidence>
<dbReference type="GeneID" id="67021110"/>
<keyword evidence="2" id="KW-0285">Flavoprotein</keyword>
<dbReference type="PRINTS" id="PR00420">
    <property type="entry name" value="RNGMNOXGNASE"/>
</dbReference>
<proteinExistence type="inferred from homology"/>
<dbReference type="GO" id="GO:0004497">
    <property type="term" value="F:monooxygenase activity"/>
    <property type="evidence" value="ECO:0007669"/>
    <property type="project" value="InterPro"/>
</dbReference>
<comment type="similarity">
    <text evidence="1">Belongs to the paxM FAD-dependent monooxygenase family.</text>
</comment>
<keyword evidence="5" id="KW-1133">Transmembrane helix</keyword>
<dbReference type="RefSeq" id="XP_043172512.1">
    <property type="nucleotide sequence ID" value="XM_043316577.1"/>
</dbReference>
<dbReference type="Pfam" id="PF01494">
    <property type="entry name" value="FAD_binding_3"/>
    <property type="match status" value="1"/>
</dbReference>
<evidence type="ECO:0000256" key="2">
    <source>
        <dbReference type="ARBA" id="ARBA00022630"/>
    </source>
</evidence>
<evidence type="ECO:0000256" key="3">
    <source>
        <dbReference type="ARBA" id="ARBA00022827"/>
    </source>
</evidence>
<dbReference type="InterPro" id="IPR050562">
    <property type="entry name" value="FAD_mOase_fung"/>
</dbReference>
<keyword evidence="5" id="KW-0472">Membrane</keyword>
<keyword evidence="8" id="KW-1185">Reference proteome</keyword>
<dbReference type="GO" id="GO:0071949">
    <property type="term" value="F:FAD binding"/>
    <property type="evidence" value="ECO:0007669"/>
    <property type="project" value="InterPro"/>
</dbReference>
<evidence type="ECO:0000256" key="5">
    <source>
        <dbReference type="SAM" id="Phobius"/>
    </source>
</evidence>
<keyword evidence="4" id="KW-0560">Oxidoreductase</keyword>
<evidence type="ECO:0000256" key="4">
    <source>
        <dbReference type="ARBA" id="ARBA00023002"/>
    </source>
</evidence>